<evidence type="ECO:0000313" key="1">
    <source>
        <dbReference type="EMBL" id="MBB6061011.1"/>
    </source>
</evidence>
<evidence type="ECO:0000313" key="2">
    <source>
        <dbReference type="Proteomes" id="UP000532746"/>
    </source>
</evidence>
<accession>A0A7W9WE28</accession>
<dbReference type="InterPro" id="IPR053722">
    <property type="entry name" value="Curli_assembly_CsgC/AgfC"/>
</dbReference>
<dbReference type="NCBIfam" id="NF041112">
    <property type="entry name" value="chap_CsgH_alph"/>
    <property type="match status" value="1"/>
</dbReference>
<evidence type="ECO:0008006" key="3">
    <source>
        <dbReference type="Google" id="ProtNLM"/>
    </source>
</evidence>
<proteinExistence type="predicted"/>
<name>A0A7W9WE28_9BACT</name>
<dbReference type="Proteomes" id="UP000532746">
    <property type="component" value="Unassembled WGS sequence"/>
</dbReference>
<gene>
    <name evidence="1" type="ORF">HNQ93_003887</name>
</gene>
<comment type="caution">
    <text evidence="1">The sequence shown here is derived from an EMBL/GenBank/DDBJ whole genome shotgun (WGS) entry which is preliminary data.</text>
</comment>
<protein>
    <recommendedName>
        <fullName evidence="3">Curli assembly protein CsgC</fullName>
    </recommendedName>
</protein>
<dbReference type="Gene3D" id="2.60.40.2420">
    <property type="match status" value="1"/>
</dbReference>
<dbReference type="EMBL" id="JACHGG010000007">
    <property type="protein sequence ID" value="MBB6061011.1"/>
    <property type="molecule type" value="Genomic_DNA"/>
</dbReference>
<dbReference type="InterPro" id="IPR047726">
    <property type="entry name" value="CsgH_dom"/>
</dbReference>
<dbReference type="AlphaFoldDB" id="A0A7W9WE28"/>
<keyword evidence="2" id="KW-1185">Reference proteome</keyword>
<reference evidence="1 2" key="1">
    <citation type="submission" date="2020-08" db="EMBL/GenBank/DDBJ databases">
        <title>Genomic Encyclopedia of Type Strains, Phase IV (KMG-IV): sequencing the most valuable type-strain genomes for metagenomic binning, comparative biology and taxonomic classification.</title>
        <authorList>
            <person name="Goeker M."/>
        </authorList>
    </citation>
    <scope>NUCLEOTIDE SEQUENCE [LARGE SCALE GENOMIC DNA]</scope>
    <source>
        <strain evidence="1 2">DSM 26718</strain>
    </source>
</reference>
<organism evidence="1 2">
    <name type="scientific">Hymenobacter luteus</name>
    <dbReference type="NCBI Taxonomy" id="1411122"/>
    <lineage>
        <taxon>Bacteria</taxon>
        <taxon>Pseudomonadati</taxon>
        <taxon>Bacteroidota</taxon>
        <taxon>Cytophagia</taxon>
        <taxon>Cytophagales</taxon>
        <taxon>Hymenobacteraceae</taxon>
        <taxon>Hymenobacter</taxon>
    </lineage>
</organism>
<sequence>MLLITGFCRNQTPSPLLVRYELLTSRRGESGSTQNTQMGSFTVAPAQEKALSQTSVSFSGSDECQVHLRLFNQQGHLLAQDSLTHYPANSH</sequence>